<dbReference type="AlphaFoldDB" id="A0AAD8I196"/>
<sequence>MNHVEQHVPAKYRMRLLKEKRLTSMIHATECHLLPDDKRKSPRVGFWVSAAPSYGSNRPALDKTQLKSFKLQDCGLPDKEYSVILTSNYKDAMLLRESYPFSGGNYFMTIIKVGDDYILESASYKETK</sequence>
<protein>
    <submittedName>
        <fullName evidence="1">Uncharacterized protein</fullName>
    </submittedName>
</protein>
<dbReference type="Proteomes" id="UP001237642">
    <property type="component" value="Unassembled WGS sequence"/>
</dbReference>
<dbReference type="EMBL" id="JAUIZM010000007">
    <property type="protein sequence ID" value="KAK1376108.1"/>
    <property type="molecule type" value="Genomic_DNA"/>
</dbReference>
<proteinExistence type="predicted"/>
<reference evidence="1" key="2">
    <citation type="submission" date="2023-05" db="EMBL/GenBank/DDBJ databases">
        <authorList>
            <person name="Schelkunov M.I."/>
        </authorList>
    </citation>
    <scope>NUCLEOTIDE SEQUENCE</scope>
    <source>
        <strain evidence="1">Hsosn_3</strain>
        <tissue evidence="1">Leaf</tissue>
    </source>
</reference>
<evidence type="ECO:0000313" key="2">
    <source>
        <dbReference type="Proteomes" id="UP001237642"/>
    </source>
</evidence>
<evidence type="ECO:0000313" key="1">
    <source>
        <dbReference type="EMBL" id="KAK1376108.1"/>
    </source>
</evidence>
<gene>
    <name evidence="1" type="ORF">POM88_032301</name>
</gene>
<reference evidence="1" key="1">
    <citation type="submission" date="2023-02" db="EMBL/GenBank/DDBJ databases">
        <title>Genome of toxic invasive species Heracleum sosnowskyi carries increased number of genes despite the absence of recent whole-genome duplications.</title>
        <authorList>
            <person name="Schelkunov M."/>
            <person name="Shtratnikova V."/>
            <person name="Makarenko M."/>
            <person name="Klepikova A."/>
            <person name="Omelchenko D."/>
            <person name="Novikova G."/>
            <person name="Obukhova E."/>
            <person name="Bogdanov V."/>
            <person name="Penin A."/>
            <person name="Logacheva M."/>
        </authorList>
    </citation>
    <scope>NUCLEOTIDE SEQUENCE</scope>
    <source>
        <strain evidence="1">Hsosn_3</strain>
        <tissue evidence="1">Leaf</tissue>
    </source>
</reference>
<comment type="caution">
    <text evidence="1">The sequence shown here is derived from an EMBL/GenBank/DDBJ whole genome shotgun (WGS) entry which is preliminary data.</text>
</comment>
<keyword evidence="2" id="KW-1185">Reference proteome</keyword>
<name>A0AAD8I196_9APIA</name>
<accession>A0AAD8I196</accession>
<organism evidence="1 2">
    <name type="scientific">Heracleum sosnowskyi</name>
    <dbReference type="NCBI Taxonomy" id="360622"/>
    <lineage>
        <taxon>Eukaryota</taxon>
        <taxon>Viridiplantae</taxon>
        <taxon>Streptophyta</taxon>
        <taxon>Embryophyta</taxon>
        <taxon>Tracheophyta</taxon>
        <taxon>Spermatophyta</taxon>
        <taxon>Magnoliopsida</taxon>
        <taxon>eudicotyledons</taxon>
        <taxon>Gunneridae</taxon>
        <taxon>Pentapetalae</taxon>
        <taxon>asterids</taxon>
        <taxon>campanulids</taxon>
        <taxon>Apiales</taxon>
        <taxon>Apiaceae</taxon>
        <taxon>Apioideae</taxon>
        <taxon>apioid superclade</taxon>
        <taxon>Tordylieae</taxon>
        <taxon>Tordyliinae</taxon>
        <taxon>Heracleum</taxon>
    </lineage>
</organism>